<dbReference type="Gene3D" id="1.25.40.10">
    <property type="entry name" value="Tetratricopeptide repeat domain"/>
    <property type="match status" value="2"/>
</dbReference>
<reference evidence="1" key="1">
    <citation type="journal article" date="2024" name="BMC Genomics">
        <title>Functional annotation of a divergent genome using sequence and structure-based similarity.</title>
        <authorList>
            <person name="Svedberg D."/>
            <person name="Winiger R.R."/>
            <person name="Berg A."/>
            <person name="Sharma H."/>
            <person name="Tellgren-Roth C."/>
            <person name="Debrunner-Vossbrinck B.A."/>
            <person name="Vossbrinck C.R."/>
            <person name="Barandun J."/>
        </authorList>
    </citation>
    <scope>NUCLEOTIDE SEQUENCE</scope>
    <source>
        <strain evidence="1">Illinois isolate</strain>
    </source>
</reference>
<name>A0AAX4JA92_9MICR</name>
<dbReference type="Pfam" id="PF12895">
    <property type="entry name" value="ANAPC3"/>
    <property type="match status" value="1"/>
</dbReference>
<sequence length="461" mass="54127">MKKKTELIIAVTLVTALTCFLYTKYYRKKKTDFPSLKKAADKYFLNKDYNNAIFLYTKCLFMINDHEVIHRLGLCYYKLFKYEEALDQLKIKTNNLDILKLRTECYNKLGMKKEYLMDYALYESLIKDEKMQEKIMQNIKEICENEAHVYINEEGIDVNKEEVIKGLVSIENIDKYYDQIENQNKTEINNTEEQDSNEIVFEDKEPDDEKEVKNLLKSIILFHKGKKEEALSLLESSTYKYAILVRAYFLTLLNQEVSFTLPLDDKLTTLYLHSKIYKDKSDTFLTKALQNATDLPISKKDFLYVDLLIFYISKKDTTKILDLIDEVSSSLTSPLVDLIGEYYLKTGDHSKLMSLLPSHSDTPGKLLLMGLYYLSINNKKEAINILYSCISQYSSYFKAYLYLGNILINDDLEESRRLFNKGVRYSSNYDEVYIIKQSLLLIEVHEYIKEQHTLANNKNEH</sequence>
<gene>
    <name evidence="1" type="ORF">VNE69_03101</name>
</gene>
<dbReference type="SUPFAM" id="SSF48452">
    <property type="entry name" value="TPR-like"/>
    <property type="match status" value="2"/>
</dbReference>
<protein>
    <submittedName>
        <fullName evidence="1">Mitochondrial import receptor subunit (Tom70)</fullName>
    </submittedName>
</protein>
<evidence type="ECO:0000313" key="1">
    <source>
        <dbReference type="EMBL" id="WUR02880.1"/>
    </source>
</evidence>
<dbReference type="EMBL" id="CP142728">
    <property type="protein sequence ID" value="WUR02880.1"/>
    <property type="molecule type" value="Genomic_DNA"/>
</dbReference>
<dbReference type="AlphaFoldDB" id="A0AAX4JA92"/>
<evidence type="ECO:0000313" key="2">
    <source>
        <dbReference type="Proteomes" id="UP001334084"/>
    </source>
</evidence>
<dbReference type="RefSeq" id="XP_065329025.1">
    <property type="nucleotide sequence ID" value="XM_065472953.1"/>
</dbReference>
<dbReference type="KEGG" id="vnx:VNE69_03101"/>
<dbReference type="GeneID" id="90540697"/>
<keyword evidence="1" id="KW-0675">Receptor</keyword>
<dbReference type="Proteomes" id="UP001334084">
    <property type="component" value="Chromosome 3"/>
</dbReference>
<keyword evidence="2" id="KW-1185">Reference proteome</keyword>
<dbReference type="InterPro" id="IPR011990">
    <property type="entry name" value="TPR-like_helical_dom_sf"/>
</dbReference>
<accession>A0AAX4JA92</accession>
<organism evidence="1 2">
    <name type="scientific">Vairimorpha necatrix</name>
    <dbReference type="NCBI Taxonomy" id="6039"/>
    <lineage>
        <taxon>Eukaryota</taxon>
        <taxon>Fungi</taxon>
        <taxon>Fungi incertae sedis</taxon>
        <taxon>Microsporidia</taxon>
        <taxon>Nosematidae</taxon>
        <taxon>Vairimorpha</taxon>
    </lineage>
</organism>
<proteinExistence type="predicted"/>